<dbReference type="OrthoDB" id="9822593at2"/>
<dbReference type="SUPFAM" id="SSF48452">
    <property type="entry name" value="TPR-like"/>
    <property type="match status" value="1"/>
</dbReference>
<dbReference type="InterPro" id="IPR011990">
    <property type="entry name" value="TPR-like_helical_dom_sf"/>
</dbReference>
<dbReference type="RefSeq" id="WP_087037999.1">
    <property type="nucleotide sequence ID" value="NZ_CP021377.1"/>
</dbReference>
<dbReference type="Gene3D" id="1.25.40.10">
    <property type="entry name" value="Tetratricopeptide repeat domain"/>
    <property type="match status" value="1"/>
</dbReference>
<dbReference type="AlphaFoldDB" id="A0A1Y0D8C5"/>
<evidence type="ECO:0008006" key="3">
    <source>
        <dbReference type="Google" id="ProtNLM"/>
    </source>
</evidence>
<accession>A0A1Y0D8C5</accession>
<sequence length="387" mass="43589">MSQNNYQFAYHVSQIAKQLSLGQTSKIKEYVASLDAATQEQLSPWLAYVLLNESVGQTCDKNTSLKDYEACTQGWTAYYQHDYLQAHQFFTQAIQQDNWQHYALNSALGLAKVYTRTGHWQAARDWCLYYLSLARQETYHFEVAKGYGALAEIFLRASCANEALACFQTAYHLMPLGQGQQAKQYNFMASALLRNKEALRAEVLLHTSRQISRNQLDLDPNNQDALASLCHSTLRFYYLNISNHEGYEPAEVNADDAQLMTQISDCNRLTSVPLGLLQVAKGIACLAQDLGQAQAHFTQAMHHFGPKLVMEYQWAARLKASCIATATDQGVAEMMALFELQPIQPPVFAVVADATWQKVPLHNHGFLPLTTAQTPEQLAALWMLFFI</sequence>
<name>A0A1Y0D8C5_9GAMM</name>
<evidence type="ECO:0000313" key="2">
    <source>
        <dbReference type="Proteomes" id="UP000243937"/>
    </source>
</evidence>
<evidence type="ECO:0000313" key="1">
    <source>
        <dbReference type="EMBL" id="ART83437.1"/>
    </source>
</evidence>
<dbReference type="Proteomes" id="UP000243937">
    <property type="component" value="Chromosome"/>
</dbReference>
<organism evidence="1 2">
    <name type="scientific">Oceanisphaera profunda</name>
    <dbReference type="NCBI Taxonomy" id="1416627"/>
    <lineage>
        <taxon>Bacteria</taxon>
        <taxon>Pseudomonadati</taxon>
        <taxon>Pseudomonadota</taxon>
        <taxon>Gammaproteobacteria</taxon>
        <taxon>Aeromonadales</taxon>
        <taxon>Aeromonadaceae</taxon>
        <taxon>Oceanisphaera</taxon>
    </lineage>
</organism>
<reference evidence="1 2" key="1">
    <citation type="journal article" date="2014" name="Int. J. Syst. Evol. Microbiol.">
        <title>Oceanisphaera profunda sp. nov., a marine bacterium isolated from deep-sea sediment, and emended description of the genus Oceanisphaera.</title>
        <authorList>
            <person name="Xu Z."/>
            <person name="Zhang X.Y."/>
            <person name="Su H.N."/>
            <person name="Yu Z.C."/>
            <person name="Liu C."/>
            <person name="Li H."/>
            <person name="Chen X.L."/>
            <person name="Song X.Y."/>
            <person name="Xie B.B."/>
            <person name="Qin Q.L."/>
            <person name="Zhou B.C."/>
            <person name="Shi M."/>
            <person name="Huang Y."/>
            <person name="Zhang Y.Z."/>
        </authorList>
    </citation>
    <scope>NUCLEOTIDE SEQUENCE [LARGE SCALE GENOMIC DNA]</scope>
    <source>
        <strain evidence="1 2">SM1222</strain>
    </source>
</reference>
<dbReference type="EMBL" id="CP021377">
    <property type="protein sequence ID" value="ART83437.1"/>
    <property type="molecule type" value="Genomic_DNA"/>
</dbReference>
<keyword evidence="2" id="KW-1185">Reference proteome</keyword>
<protein>
    <recommendedName>
        <fullName evidence="3">Tetratricopeptide repeat protein</fullName>
    </recommendedName>
</protein>
<gene>
    <name evidence="1" type="ORF">CBP31_13065</name>
</gene>
<proteinExistence type="predicted"/>
<dbReference type="KEGG" id="opf:CBP31_13065"/>